<reference evidence="1" key="1">
    <citation type="journal article" date="2021" name="Sci. Rep.">
        <title>Diploid genomic architecture of Nitzschia inconspicua, an elite biomass production diatom.</title>
        <authorList>
            <person name="Oliver A."/>
            <person name="Podell S."/>
            <person name="Pinowska A."/>
            <person name="Traller J.C."/>
            <person name="Smith S.R."/>
            <person name="McClure R."/>
            <person name="Beliaev A."/>
            <person name="Bohutskyi P."/>
            <person name="Hill E.A."/>
            <person name="Rabines A."/>
            <person name="Zheng H."/>
            <person name="Allen L.Z."/>
            <person name="Kuo A."/>
            <person name="Grigoriev I.V."/>
            <person name="Allen A.E."/>
            <person name="Hazlebeck D."/>
            <person name="Allen E.E."/>
        </authorList>
    </citation>
    <scope>NUCLEOTIDE SEQUENCE</scope>
    <source>
        <strain evidence="1">Hildebrandi</strain>
    </source>
</reference>
<sequence length="253" mass="28333">MYSRDPYQIMMYQHSSSSNSNESHESYEQQQQVLFSHQQQSLRSMSGRHCTSIPINPLASRRVFGRQQYLRMILTTGGLFSLTAGFSPVDRQQVVVHAVTMQDTQTVFQVGKDLTLDQAIDRFQQGRQSLRYLIDNYDDIISKGGGDNVRRYLGTVGLTSGLYGINKVLKVLKEQAAAADILDDIVEFNELAEELVAAINQADGSAYMAIFTTTSTSGVPSQRYYDEAKIEIEQAIQTMDALAKLLHLSSSKR</sequence>
<reference evidence="1" key="2">
    <citation type="submission" date="2021-04" db="EMBL/GenBank/DDBJ databases">
        <authorList>
            <person name="Podell S."/>
        </authorList>
    </citation>
    <scope>NUCLEOTIDE SEQUENCE</scope>
    <source>
        <strain evidence="1">Hildebrandi</strain>
    </source>
</reference>
<accession>A0A9K3KG62</accession>
<protein>
    <submittedName>
        <fullName evidence="1">Uncharacterized protein</fullName>
    </submittedName>
</protein>
<dbReference type="Proteomes" id="UP000693970">
    <property type="component" value="Unassembled WGS sequence"/>
</dbReference>
<gene>
    <name evidence="2" type="ORF">IV203_017828</name>
    <name evidence="1" type="ORF">IV203_020529</name>
</gene>
<proteinExistence type="predicted"/>
<keyword evidence="3" id="KW-1185">Reference proteome</keyword>
<dbReference type="AlphaFoldDB" id="A0A9K3KG62"/>
<organism evidence="1 3">
    <name type="scientific">Nitzschia inconspicua</name>
    <dbReference type="NCBI Taxonomy" id="303405"/>
    <lineage>
        <taxon>Eukaryota</taxon>
        <taxon>Sar</taxon>
        <taxon>Stramenopiles</taxon>
        <taxon>Ochrophyta</taxon>
        <taxon>Bacillariophyta</taxon>
        <taxon>Bacillariophyceae</taxon>
        <taxon>Bacillariophycidae</taxon>
        <taxon>Bacillariales</taxon>
        <taxon>Bacillariaceae</taxon>
        <taxon>Nitzschia</taxon>
    </lineage>
</organism>
<dbReference type="EMBL" id="JAGRRH010000003">
    <property type="protein sequence ID" value="KAG7371687.1"/>
    <property type="molecule type" value="Genomic_DNA"/>
</dbReference>
<dbReference type="EMBL" id="JAGRRH010000024">
    <property type="protein sequence ID" value="KAG7342586.1"/>
    <property type="molecule type" value="Genomic_DNA"/>
</dbReference>
<comment type="caution">
    <text evidence="1">The sequence shown here is derived from an EMBL/GenBank/DDBJ whole genome shotgun (WGS) entry which is preliminary data.</text>
</comment>
<dbReference type="OrthoDB" id="5313at2759"/>
<evidence type="ECO:0000313" key="1">
    <source>
        <dbReference type="EMBL" id="KAG7342586.1"/>
    </source>
</evidence>
<evidence type="ECO:0000313" key="2">
    <source>
        <dbReference type="EMBL" id="KAG7371687.1"/>
    </source>
</evidence>
<name>A0A9K3KG62_9STRA</name>
<evidence type="ECO:0000313" key="3">
    <source>
        <dbReference type="Proteomes" id="UP000693970"/>
    </source>
</evidence>